<reference evidence="2" key="2">
    <citation type="submission" date="2024-04" db="EMBL/GenBank/DDBJ databases">
        <authorList>
            <person name="Chen Y."/>
            <person name="Shah S."/>
            <person name="Dougan E. K."/>
            <person name="Thang M."/>
            <person name="Chan C."/>
        </authorList>
    </citation>
    <scope>NUCLEOTIDE SEQUENCE [LARGE SCALE GENOMIC DNA]</scope>
</reference>
<protein>
    <submittedName>
        <fullName evidence="1">Uncharacterized protein</fullName>
    </submittedName>
</protein>
<keyword evidence="3" id="KW-1185">Reference proteome</keyword>
<evidence type="ECO:0000313" key="1">
    <source>
        <dbReference type="EMBL" id="CAI4020837.1"/>
    </source>
</evidence>
<evidence type="ECO:0000313" key="2">
    <source>
        <dbReference type="EMBL" id="CAL1174212.1"/>
    </source>
</evidence>
<dbReference type="EMBL" id="CAMXCT010006836">
    <property type="protein sequence ID" value="CAI4020837.1"/>
    <property type="molecule type" value="Genomic_DNA"/>
</dbReference>
<comment type="caution">
    <text evidence="1">The sequence shown here is derived from an EMBL/GenBank/DDBJ whole genome shotgun (WGS) entry which is preliminary data.</text>
</comment>
<dbReference type="OrthoDB" id="10459222at2759"/>
<feature type="non-terminal residue" evidence="1">
    <location>
        <position position="410"/>
    </location>
</feature>
<sequence>EVCDKNVTRPVALHASSTGELASLQAIVYHGWPVVGGCRLQAAQPAIFQPRVAVLIGSLLRGLHKLGHMLRRLFRDRRIRYRIFIYSSPLLAMGNNLGCVQLLDGLLQDMPHRLTVRYATRSENLQEEEFERTVHSRHMRQWFKLERAYDMMEAYEQKHQSFDLVLKLRTDVFLPAPLDLADFPEVLTSRTIYSFTDVAFLSRRDVAQSLLKGVTRKLAQYAGNQRSLFPLNLERLLRNGWVNGFRLQTFPDIGTAGLPEAIASGRPELCVALLRRHLAELQMGFEQNLTRTFSGHWRFRPDTPEYQAWLRDGKLAPDSQMCSVTRWFYLIHRTLPEVLPRHWPGQGTGKMGLFPERFAWHCNCEPPGCWPFVWGNVPPALVHGVDWIQHPETGSWLSLRSAGVTDVDVQ</sequence>
<dbReference type="EMBL" id="CAMXCT020006836">
    <property type="protein sequence ID" value="CAL1174212.1"/>
    <property type="molecule type" value="Genomic_DNA"/>
</dbReference>
<name>A0A9P1GU52_9DINO</name>
<organism evidence="1">
    <name type="scientific">Cladocopium goreaui</name>
    <dbReference type="NCBI Taxonomy" id="2562237"/>
    <lineage>
        <taxon>Eukaryota</taxon>
        <taxon>Sar</taxon>
        <taxon>Alveolata</taxon>
        <taxon>Dinophyceae</taxon>
        <taxon>Suessiales</taxon>
        <taxon>Symbiodiniaceae</taxon>
        <taxon>Cladocopium</taxon>
    </lineage>
</organism>
<evidence type="ECO:0000313" key="3">
    <source>
        <dbReference type="Proteomes" id="UP001152797"/>
    </source>
</evidence>
<gene>
    <name evidence="1" type="ORF">C1SCF055_LOCUS45220</name>
</gene>
<proteinExistence type="predicted"/>
<dbReference type="AlphaFoldDB" id="A0A9P1GU52"/>
<accession>A0A9P1GU52</accession>
<dbReference type="EMBL" id="CAMXCT030006836">
    <property type="protein sequence ID" value="CAL4808149.1"/>
    <property type="molecule type" value="Genomic_DNA"/>
</dbReference>
<dbReference type="Proteomes" id="UP001152797">
    <property type="component" value="Unassembled WGS sequence"/>
</dbReference>
<reference evidence="1" key="1">
    <citation type="submission" date="2022-10" db="EMBL/GenBank/DDBJ databases">
        <authorList>
            <person name="Chen Y."/>
            <person name="Dougan E. K."/>
            <person name="Chan C."/>
            <person name="Rhodes N."/>
            <person name="Thang M."/>
        </authorList>
    </citation>
    <scope>NUCLEOTIDE SEQUENCE</scope>
</reference>